<dbReference type="EC" id="6.5.1.1" evidence="2"/>
<dbReference type="PROSITE" id="PS00333">
    <property type="entry name" value="DNA_LIGASE_A2"/>
    <property type="match status" value="1"/>
</dbReference>
<dbReference type="NCBIfam" id="TIGR02776">
    <property type="entry name" value="NHEJ_ligase_prk"/>
    <property type="match status" value="1"/>
</dbReference>
<dbReference type="GO" id="GO:0003887">
    <property type="term" value="F:DNA-directed DNA polymerase activity"/>
    <property type="evidence" value="ECO:0007669"/>
    <property type="project" value="UniProtKB-KW"/>
</dbReference>
<name>A0A941DVK9_9BACI</name>
<evidence type="ECO:0000256" key="4">
    <source>
        <dbReference type="ARBA" id="ARBA00022679"/>
    </source>
</evidence>
<dbReference type="InterPro" id="IPR014145">
    <property type="entry name" value="LigD_pol_dom"/>
</dbReference>
<keyword evidence="14" id="KW-0238">DNA-binding</keyword>
<evidence type="ECO:0000256" key="3">
    <source>
        <dbReference type="ARBA" id="ARBA00022598"/>
    </source>
</evidence>
<evidence type="ECO:0000256" key="11">
    <source>
        <dbReference type="ARBA" id="ARBA00022839"/>
    </source>
</evidence>
<keyword evidence="16" id="KW-0234">DNA repair</keyword>
<keyword evidence="4" id="KW-0808">Transferase</keyword>
<dbReference type="GO" id="GO:0006281">
    <property type="term" value="P:DNA repair"/>
    <property type="evidence" value="ECO:0007669"/>
    <property type="project" value="UniProtKB-KW"/>
</dbReference>
<reference evidence="24" key="1">
    <citation type="submission" date="2021-04" db="EMBL/GenBank/DDBJ databases">
        <title>Isolation and polyphasic classification of algal microorganism.</title>
        <authorList>
            <person name="Wang S."/>
        </authorList>
    </citation>
    <scope>NUCLEOTIDE SEQUENCE</scope>
    <source>
        <strain evidence="24">720a</strain>
    </source>
</reference>
<keyword evidence="5" id="KW-0548">Nucleotidyltransferase</keyword>
<keyword evidence="17" id="KW-0464">Manganese</keyword>
<keyword evidence="12" id="KW-0067">ATP-binding</keyword>
<dbReference type="Pfam" id="PF21686">
    <property type="entry name" value="LigD_Prim-Pol"/>
    <property type="match status" value="1"/>
</dbReference>
<evidence type="ECO:0000256" key="19">
    <source>
        <dbReference type="ARBA" id="ARBA00029943"/>
    </source>
</evidence>
<dbReference type="InterPro" id="IPR052171">
    <property type="entry name" value="NHEJ_LigD"/>
</dbReference>
<comment type="similarity">
    <text evidence="22">In the N-terminal section; belongs to the LigD polymerase family.</text>
</comment>
<keyword evidence="9" id="KW-0227">DNA damage</keyword>
<evidence type="ECO:0000259" key="23">
    <source>
        <dbReference type="PROSITE" id="PS50160"/>
    </source>
</evidence>
<evidence type="ECO:0000313" key="25">
    <source>
        <dbReference type="Proteomes" id="UP000675284"/>
    </source>
</evidence>
<comment type="cofactor">
    <cofactor evidence="1">
        <name>Mn(2+)</name>
        <dbReference type="ChEBI" id="CHEBI:29035"/>
    </cofactor>
</comment>
<keyword evidence="25" id="KW-1185">Reference proteome</keyword>
<evidence type="ECO:0000256" key="10">
    <source>
        <dbReference type="ARBA" id="ARBA00022801"/>
    </source>
</evidence>
<keyword evidence="3 24" id="KW-0436">Ligase</keyword>
<dbReference type="PROSITE" id="PS50160">
    <property type="entry name" value="DNA_LIGASE_A3"/>
    <property type="match status" value="1"/>
</dbReference>
<dbReference type="Gene3D" id="3.90.920.10">
    <property type="entry name" value="DNA primase, PRIM domain"/>
    <property type="match status" value="1"/>
</dbReference>
<evidence type="ECO:0000256" key="15">
    <source>
        <dbReference type="ARBA" id="ARBA00023172"/>
    </source>
</evidence>
<evidence type="ECO:0000256" key="1">
    <source>
        <dbReference type="ARBA" id="ARBA00001936"/>
    </source>
</evidence>
<dbReference type="GO" id="GO:0004527">
    <property type="term" value="F:exonuclease activity"/>
    <property type="evidence" value="ECO:0007669"/>
    <property type="project" value="UniProtKB-KW"/>
</dbReference>
<keyword evidence="15" id="KW-0233">DNA recombination</keyword>
<dbReference type="Gene3D" id="3.30.470.30">
    <property type="entry name" value="DNA ligase/mRNA capping enzyme"/>
    <property type="match status" value="1"/>
</dbReference>
<dbReference type="InterPro" id="IPR016059">
    <property type="entry name" value="DNA_ligase_ATP-dep_CS"/>
</dbReference>
<evidence type="ECO:0000256" key="2">
    <source>
        <dbReference type="ARBA" id="ARBA00012727"/>
    </source>
</evidence>
<keyword evidence="11" id="KW-0269">Exonuclease</keyword>
<dbReference type="AlphaFoldDB" id="A0A941DVK9"/>
<accession>A0A941DVK9</accession>
<keyword evidence="8" id="KW-0547">Nucleotide-binding</keyword>
<comment type="caution">
    <text evidence="24">The sequence shown here is derived from an EMBL/GenBank/DDBJ whole genome shotgun (WGS) entry which is preliminary data.</text>
</comment>
<evidence type="ECO:0000256" key="22">
    <source>
        <dbReference type="ARBA" id="ARBA00049990"/>
    </source>
</evidence>
<keyword evidence="10" id="KW-0378">Hydrolase</keyword>
<evidence type="ECO:0000313" key="24">
    <source>
        <dbReference type="EMBL" id="MBR7798114.1"/>
    </source>
</evidence>
<evidence type="ECO:0000256" key="8">
    <source>
        <dbReference type="ARBA" id="ARBA00022741"/>
    </source>
</evidence>
<keyword evidence="6" id="KW-0540">Nuclease</keyword>
<feature type="domain" description="ATP-dependent DNA ligase family profile" evidence="23">
    <location>
        <begin position="106"/>
        <end position="199"/>
    </location>
</feature>
<dbReference type="NCBIfam" id="TIGR02779">
    <property type="entry name" value="NHEJ_ligase_lig"/>
    <property type="match status" value="1"/>
</dbReference>
<evidence type="ECO:0000256" key="12">
    <source>
        <dbReference type="ARBA" id="ARBA00022840"/>
    </source>
</evidence>
<keyword evidence="7" id="KW-0479">Metal-binding</keyword>
<dbReference type="GO" id="GO:0005524">
    <property type="term" value="F:ATP binding"/>
    <property type="evidence" value="ECO:0007669"/>
    <property type="project" value="UniProtKB-KW"/>
</dbReference>
<evidence type="ECO:0000256" key="20">
    <source>
        <dbReference type="ARBA" id="ARBA00034003"/>
    </source>
</evidence>
<dbReference type="RefSeq" id="WP_166530963.1">
    <property type="nucleotide sequence ID" value="NZ_JAGSOT010000089.1"/>
</dbReference>
<dbReference type="Proteomes" id="UP000675284">
    <property type="component" value="Unassembled WGS sequence"/>
</dbReference>
<evidence type="ECO:0000256" key="14">
    <source>
        <dbReference type="ARBA" id="ARBA00023125"/>
    </source>
</evidence>
<evidence type="ECO:0000256" key="16">
    <source>
        <dbReference type="ARBA" id="ARBA00023204"/>
    </source>
</evidence>
<dbReference type="SUPFAM" id="SSF56091">
    <property type="entry name" value="DNA ligase/mRNA capping enzyme, catalytic domain"/>
    <property type="match status" value="1"/>
</dbReference>
<dbReference type="InterPro" id="IPR012310">
    <property type="entry name" value="DNA_ligase_ATP-dep_cent"/>
</dbReference>
<evidence type="ECO:0000256" key="13">
    <source>
        <dbReference type="ARBA" id="ARBA00022932"/>
    </source>
</evidence>
<dbReference type="GO" id="GO:0003910">
    <property type="term" value="F:DNA ligase (ATP) activity"/>
    <property type="evidence" value="ECO:0007669"/>
    <property type="project" value="UniProtKB-EC"/>
</dbReference>
<evidence type="ECO:0000256" key="9">
    <source>
        <dbReference type="ARBA" id="ARBA00022763"/>
    </source>
</evidence>
<dbReference type="PANTHER" id="PTHR42705">
    <property type="entry name" value="BIFUNCTIONAL NON-HOMOLOGOUS END JOINING PROTEIN LIGD"/>
    <property type="match status" value="1"/>
</dbReference>
<dbReference type="NCBIfam" id="NF007211">
    <property type="entry name" value="PRK09633.1"/>
    <property type="match status" value="1"/>
</dbReference>
<sequence>MHVMKPIASTDIPKGDNWMFEVKYDGFRCVLKWEHDNIRLMSKNNKDLTLQFPEIIEYCKRNQERLLSFLPIQLDGELVVLNNMYQANFAWIQKRGRLKNKDKVQEAAIHRPASFLAFDLIMQKGRQLYQEMFTKRKQALEALISQLKHNNIIQFVNAYPNAELLLERVFTNKGEGIIAKRKRSTYKAGKNHQDWFKIKNWRTLHGFLTAFDMRNNYFSVAVFQEDTIVDIGKCKHGLDEEALHTLKDLFIHKGSKQTGSVFTLPPAICAAIHSLDLYDGELREPEFTKLQPDVHAKDLTVDRLHLDMAMLPENIELTNTTKLLWPKRHLTKGDLLIYIREIAPYMLPFLKERALTIIRAPDGVEAEHFFQKHLPAYAPDFIPRVQADGESSILCDSLHTLIWLANHGTVEFHVPFQTLASSYPQEIVFDLDPPDRERFHLAIKAAQIIKPILDDLKLTSFVKTSGNKGLQIYIPIPERSMTYEQTALFTQAIAWTVENAYPQLFTTERMKDKRNDRLYIDYVQHGRNKTIIAPYSPRKTVDATVATPLFWDELTDKLNPQAFTIKNVVDRVKYKGCPFNSYHREKEKQSVSNVLKLLQK</sequence>
<dbReference type="NCBIfam" id="TIGR02778">
    <property type="entry name" value="ligD_pol"/>
    <property type="match status" value="1"/>
</dbReference>
<dbReference type="InterPro" id="IPR014143">
    <property type="entry name" value="NHEJ_ligase_prk"/>
</dbReference>
<gene>
    <name evidence="24" type="ORF">KCX74_19025</name>
</gene>
<evidence type="ECO:0000256" key="17">
    <source>
        <dbReference type="ARBA" id="ARBA00023211"/>
    </source>
</evidence>
<keyword evidence="13" id="KW-0239">DNA-directed DNA polymerase</keyword>
<dbReference type="InterPro" id="IPR014146">
    <property type="entry name" value="LigD_ligase_dom"/>
</dbReference>
<evidence type="ECO:0000256" key="21">
    <source>
        <dbReference type="ARBA" id="ARBA00049981"/>
    </source>
</evidence>
<evidence type="ECO:0000256" key="5">
    <source>
        <dbReference type="ARBA" id="ARBA00022695"/>
    </source>
</evidence>
<evidence type="ECO:0000256" key="6">
    <source>
        <dbReference type="ARBA" id="ARBA00022722"/>
    </source>
</evidence>
<comment type="catalytic activity">
    <reaction evidence="20">
        <text>ATP + (deoxyribonucleotide)n-3'-hydroxyl + 5'-phospho-(deoxyribonucleotide)m = (deoxyribonucleotide)n+m + AMP + diphosphate.</text>
        <dbReference type="EC" id="6.5.1.1"/>
    </reaction>
</comment>
<dbReference type="GO" id="GO:0006310">
    <property type="term" value="P:DNA recombination"/>
    <property type="evidence" value="ECO:0007669"/>
    <property type="project" value="UniProtKB-KW"/>
</dbReference>
<comment type="similarity">
    <text evidence="21">In the C-terminal section; belongs to the ATP-dependent DNA ligase family.</text>
</comment>
<evidence type="ECO:0000256" key="7">
    <source>
        <dbReference type="ARBA" id="ARBA00022723"/>
    </source>
</evidence>
<organism evidence="24 25">
    <name type="scientific">Virgibacillus salarius</name>
    <dbReference type="NCBI Taxonomy" id="447199"/>
    <lineage>
        <taxon>Bacteria</taxon>
        <taxon>Bacillati</taxon>
        <taxon>Bacillota</taxon>
        <taxon>Bacilli</taxon>
        <taxon>Bacillales</taxon>
        <taxon>Bacillaceae</taxon>
        <taxon>Virgibacillus</taxon>
    </lineage>
</organism>
<dbReference type="PANTHER" id="PTHR42705:SF2">
    <property type="entry name" value="BIFUNCTIONAL NON-HOMOLOGOUS END JOINING PROTEIN LIGD"/>
    <property type="match status" value="1"/>
</dbReference>
<dbReference type="GO" id="GO:0046872">
    <property type="term" value="F:metal ion binding"/>
    <property type="evidence" value="ECO:0007669"/>
    <property type="project" value="UniProtKB-KW"/>
</dbReference>
<keyword evidence="18" id="KW-0511">Multifunctional enzyme</keyword>
<dbReference type="EMBL" id="JAGSOT010000089">
    <property type="protein sequence ID" value="MBR7798114.1"/>
    <property type="molecule type" value="Genomic_DNA"/>
</dbReference>
<dbReference type="Pfam" id="PF01068">
    <property type="entry name" value="DNA_ligase_A_M"/>
    <property type="match status" value="1"/>
</dbReference>
<dbReference type="GO" id="GO:0003677">
    <property type="term" value="F:DNA binding"/>
    <property type="evidence" value="ECO:0007669"/>
    <property type="project" value="UniProtKB-KW"/>
</dbReference>
<evidence type="ECO:0000256" key="18">
    <source>
        <dbReference type="ARBA" id="ARBA00023268"/>
    </source>
</evidence>
<proteinExistence type="inferred from homology"/>
<protein>
    <recommendedName>
        <fullName evidence="2">DNA ligase (ATP)</fullName>
        <ecNumber evidence="2">6.5.1.1</ecNumber>
    </recommendedName>
    <alternativeName>
        <fullName evidence="19">NHEJ DNA polymerase</fullName>
    </alternativeName>
</protein>